<sequence length="254" mass="28257">MPHLTTREYKYNGNTLHGVAPEGEPEKECYLVEDLVDILGSSLDHELMLIPTEVVTIQNSRFTSPGFWRSLDLDPDTDDTRTVTLFGLRALAFICNAKDFARWATNTLLSCDNDSMKSAYAALTATCSRLRKERDTAMKEHDSKTVFADSVANSTRTILLGELCKDLSDNNATSHGEPITLQHLLEDLEHQLGYLRTDPQTGIVTPTEKAVENHLLAINTIVRHNPDGSSTVTYTYKITGKGRIAITSHYLGKE</sequence>
<evidence type="ECO:0000313" key="3">
    <source>
        <dbReference type="Proteomes" id="UP000412028"/>
    </source>
</evidence>
<protein>
    <recommendedName>
        <fullName evidence="1">Antirepressor protein C-terminal domain-containing protein</fullName>
    </recommendedName>
</protein>
<gene>
    <name evidence="2" type="ORF">EMO89_02510</name>
</gene>
<organism evidence="2 3">
    <name type="scientific">Bifidobacterium tissieri</name>
    <dbReference type="NCBI Taxonomy" id="1630162"/>
    <lineage>
        <taxon>Bacteria</taxon>
        <taxon>Bacillati</taxon>
        <taxon>Actinomycetota</taxon>
        <taxon>Actinomycetes</taxon>
        <taxon>Bifidobacteriales</taxon>
        <taxon>Bifidobacteriaceae</taxon>
        <taxon>Bifidobacterium</taxon>
    </lineage>
</organism>
<evidence type="ECO:0000313" key="2">
    <source>
        <dbReference type="EMBL" id="KAA8831617.1"/>
    </source>
</evidence>
<reference evidence="2 3" key="1">
    <citation type="journal article" date="2019" name="Syst. Appl. Microbiol.">
        <title>Characterization of Bifidobacterium species in feaces of the Egyptian fruit bat: Description of B. vespertilionis sp. nov. and B. rousetti sp. nov.</title>
        <authorList>
            <person name="Modesto M."/>
            <person name="Satti M."/>
            <person name="Watanabe K."/>
            <person name="Puglisi E."/>
            <person name="Morelli L."/>
            <person name="Huang C.-H."/>
            <person name="Liou J.-S."/>
            <person name="Miyashita M."/>
            <person name="Tamura T."/>
            <person name="Saito S."/>
            <person name="Mori K."/>
            <person name="Huang L."/>
            <person name="Sciavilla P."/>
            <person name="Sandri C."/>
            <person name="Spiezio C."/>
            <person name="Vitali F."/>
            <person name="Cavalieri D."/>
            <person name="Perpetuini G."/>
            <person name="Tofalo R."/>
            <person name="Bonetti A."/>
            <person name="Arita M."/>
            <person name="Mattarelli P."/>
        </authorList>
    </citation>
    <scope>NUCLEOTIDE SEQUENCE [LARGE SCALE GENOMIC DNA]</scope>
    <source>
        <strain evidence="2 3">RST7</strain>
    </source>
</reference>
<comment type="caution">
    <text evidence="2">The sequence shown here is derived from an EMBL/GenBank/DDBJ whole genome shotgun (WGS) entry which is preliminary data.</text>
</comment>
<dbReference type="InterPro" id="IPR005039">
    <property type="entry name" value="Ant_C"/>
</dbReference>
<feature type="domain" description="Antirepressor protein C-terminal" evidence="1">
    <location>
        <begin position="138"/>
        <end position="248"/>
    </location>
</feature>
<proteinExistence type="predicted"/>
<dbReference type="EMBL" id="RZUI01000002">
    <property type="protein sequence ID" value="KAA8831617.1"/>
    <property type="molecule type" value="Genomic_DNA"/>
</dbReference>
<dbReference type="AlphaFoldDB" id="A0A5M9ZM65"/>
<dbReference type="GO" id="GO:0003677">
    <property type="term" value="F:DNA binding"/>
    <property type="evidence" value="ECO:0007669"/>
    <property type="project" value="InterPro"/>
</dbReference>
<evidence type="ECO:0000259" key="1">
    <source>
        <dbReference type="Pfam" id="PF03374"/>
    </source>
</evidence>
<dbReference type="RefSeq" id="WP_150380790.1">
    <property type="nucleotide sequence ID" value="NZ_RZUI01000002.1"/>
</dbReference>
<dbReference type="Proteomes" id="UP000412028">
    <property type="component" value="Unassembled WGS sequence"/>
</dbReference>
<name>A0A5M9ZM65_9BIFI</name>
<accession>A0A5M9ZM65</accession>
<dbReference type="Pfam" id="PF03374">
    <property type="entry name" value="ANT"/>
    <property type="match status" value="1"/>
</dbReference>